<evidence type="ECO:0000313" key="3">
    <source>
        <dbReference type="Proteomes" id="UP001215280"/>
    </source>
</evidence>
<gene>
    <name evidence="2" type="ORF">DFH07DRAFT_1068220</name>
</gene>
<dbReference type="Proteomes" id="UP001215280">
    <property type="component" value="Unassembled WGS sequence"/>
</dbReference>
<comment type="caution">
    <text evidence="2">The sequence shown here is derived from an EMBL/GenBank/DDBJ whole genome shotgun (WGS) entry which is preliminary data.</text>
</comment>
<feature type="non-terminal residue" evidence="2">
    <location>
        <position position="65"/>
    </location>
</feature>
<evidence type="ECO:0000256" key="1">
    <source>
        <dbReference type="SAM" id="Phobius"/>
    </source>
</evidence>
<feature type="transmembrane region" description="Helical" evidence="1">
    <location>
        <begin position="12"/>
        <end position="34"/>
    </location>
</feature>
<keyword evidence="1" id="KW-0472">Membrane</keyword>
<evidence type="ECO:0000313" key="2">
    <source>
        <dbReference type="EMBL" id="KAJ7717361.1"/>
    </source>
</evidence>
<dbReference type="EMBL" id="JARJLG010000319">
    <property type="protein sequence ID" value="KAJ7717361.1"/>
    <property type="molecule type" value="Genomic_DNA"/>
</dbReference>
<organism evidence="2 3">
    <name type="scientific">Mycena maculata</name>
    <dbReference type="NCBI Taxonomy" id="230809"/>
    <lineage>
        <taxon>Eukaryota</taxon>
        <taxon>Fungi</taxon>
        <taxon>Dikarya</taxon>
        <taxon>Basidiomycota</taxon>
        <taxon>Agaricomycotina</taxon>
        <taxon>Agaricomycetes</taxon>
        <taxon>Agaricomycetidae</taxon>
        <taxon>Agaricales</taxon>
        <taxon>Marasmiineae</taxon>
        <taxon>Mycenaceae</taxon>
        <taxon>Mycena</taxon>
    </lineage>
</organism>
<proteinExistence type="predicted"/>
<reference evidence="2" key="1">
    <citation type="submission" date="2023-03" db="EMBL/GenBank/DDBJ databases">
        <title>Massive genome expansion in bonnet fungi (Mycena s.s.) driven by repeated elements and novel gene families across ecological guilds.</title>
        <authorList>
            <consortium name="Lawrence Berkeley National Laboratory"/>
            <person name="Harder C.B."/>
            <person name="Miyauchi S."/>
            <person name="Viragh M."/>
            <person name="Kuo A."/>
            <person name="Thoen E."/>
            <person name="Andreopoulos B."/>
            <person name="Lu D."/>
            <person name="Skrede I."/>
            <person name="Drula E."/>
            <person name="Henrissat B."/>
            <person name="Morin E."/>
            <person name="Kohler A."/>
            <person name="Barry K."/>
            <person name="LaButti K."/>
            <person name="Morin E."/>
            <person name="Salamov A."/>
            <person name="Lipzen A."/>
            <person name="Mereny Z."/>
            <person name="Hegedus B."/>
            <person name="Baldrian P."/>
            <person name="Stursova M."/>
            <person name="Weitz H."/>
            <person name="Taylor A."/>
            <person name="Grigoriev I.V."/>
            <person name="Nagy L.G."/>
            <person name="Martin F."/>
            <person name="Kauserud H."/>
        </authorList>
    </citation>
    <scope>NUCLEOTIDE SEQUENCE</scope>
    <source>
        <strain evidence="2">CBHHK188m</strain>
    </source>
</reference>
<protein>
    <submittedName>
        <fullName evidence="2">Uncharacterized protein</fullName>
    </submittedName>
</protein>
<keyword evidence="1" id="KW-1133">Transmembrane helix</keyword>
<keyword evidence="3" id="KW-1185">Reference proteome</keyword>
<dbReference type="AlphaFoldDB" id="A0AAD7MH83"/>
<name>A0AAD7MH83_9AGAR</name>
<accession>A0AAD7MH83</accession>
<sequence length="65" mass="7259">MLDIALLNVRQLCSYFIALSLMLALLLYLVPLVASKCLSDTPSNLLSPTLHVHRLSSYPLTWISD</sequence>
<keyword evidence="1" id="KW-0812">Transmembrane</keyword>